<evidence type="ECO:0000313" key="2">
    <source>
        <dbReference type="Proteomes" id="UP001651158"/>
    </source>
</evidence>
<keyword evidence="2" id="KW-1185">Reference proteome</keyword>
<organism evidence="1 2">
    <name type="scientific">Taenia crassiceps</name>
    <dbReference type="NCBI Taxonomy" id="6207"/>
    <lineage>
        <taxon>Eukaryota</taxon>
        <taxon>Metazoa</taxon>
        <taxon>Spiralia</taxon>
        <taxon>Lophotrochozoa</taxon>
        <taxon>Platyhelminthes</taxon>
        <taxon>Cestoda</taxon>
        <taxon>Eucestoda</taxon>
        <taxon>Cyclophyllidea</taxon>
        <taxon>Taeniidae</taxon>
        <taxon>Taenia</taxon>
    </lineage>
</organism>
<sequence length="77" mass="8825">MCDNQSDGLTRRDDYQWRMCAYQRSSALSPHPVTINRCCCRTINYQRLLDLRMPRTSLPEANGLLSTASTQVNAFVL</sequence>
<protein>
    <submittedName>
        <fullName evidence="1">Uncharacterized protein</fullName>
    </submittedName>
</protein>
<gene>
    <name evidence="1" type="ORF">TcWFU_008523</name>
</gene>
<dbReference type="Proteomes" id="UP001651158">
    <property type="component" value="Unassembled WGS sequence"/>
</dbReference>
<name>A0ABR4QUV7_9CEST</name>
<dbReference type="EMBL" id="JAKROA010000001">
    <property type="protein sequence ID" value="KAL5112748.1"/>
    <property type="molecule type" value="Genomic_DNA"/>
</dbReference>
<proteinExistence type="predicted"/>
<evidence type="ECO:0000313" key="1">
    <source>
        <dbReference type="EMBL" id="KAL5112748.1"/>
    </source>
</evidence>
<accession>A0ABR4QUV7</accession>
<reference evidence="1 2" key="1">
    <citation type="journal article" date="2022" name="Front. Cell. Infect. Microbiol.">
        <title>The Genomes of Two Strains of Taenia crassiceps the Animal Model for the Study of Human Cysticercosis.</title>
        <authorList>
            <person name="Bobes R.J."/>
            <person name="Estrada K."/>
            <person name="Rios-Valencia D.G."/>
            <person name="Calderon-Gallegos A."/>
            <person name="de la Torre P."/>
            <person name="Carrero J.C."/>
            <person name="Sanchez-Flores A."/>
            <person name="Laclette J.P."/>
        </authorList>
    </citation>
    <scope>NUCLEOTIDE SEQUENCE [LARGE SCALE GENOMIC DNA]</scope>
    <source>
        <strain evidence="1">WFUcys</strain>
    </source>
</reference>
<comment type="caution">
    <text evidence="1">The sequence shown here is derived from an EMBL/GenBank/DDBJ whole genome shotgun (WGS) entry which is preliminary data.</text>
</comment>